<feature type="region of interest" description="Disordered" evidence="8">
    <location>
        <begin position="1018"/>
        <end position="1071"/>
    </location>
</feature>
<dbReference type="InterPro" id="IPR036640">
    <property type="entry name" value="ABC1_TM_sf"/>
</dbReference>
<evidence type="ECO:0000313" key="12">
    <source>
        <dbReference type="EnsemblMetazoa" id="MDOA000914-PB"/>
    </source>
</evidence>
<dbReference type="SUPFAM" id="SSF52540">
    <property type="entry name" value="P-loop containing nucleoside triphosphate hydrolases"/>
    <property type="match status" value="2"/>
</dbReference>
<dbReference type="InterPro" id="IPR050173">
    <property type="entry name" value="ABC_transporter_C-like"/>
</dbReference>
<feature type="transmembrane region" description="Helical" evidence="9">
    <location>
        <begin position="138"/>
        <end position="163"/>
    </location>
</feature>
<feature type="compositionally biased region" description="Basic and acidic residues" evidence="8">
    <location>
        <begin position="2294"/>
        <end position="2308"/>
    </location>
</feature>
<feature type="transmembrane region" description="Helical" evidence="9">
    <location>
        <begin position="63"/>
        <end position="81"/>
    </location>
</feature>
<evidence type="ECO:0000256" key="6">
    <source>
        <dbReference type="ARBA" id="ARBA00022989"/>
    </source>
</evidence>
<dbReference type="GO" id="GO:0005524">
    <property type="term" value="F:ATP binding"/>
    <property type="evidence" value="ECO:0007669"/>
    <property type="project" value="UniProtKB-KW"/>
</dbReference>
<feature type="compositionally biased region" description="Low complexity" evidence="8">
    <location>
        <begin position="1024"/>
        <end position="1054"/>
    </location>
</feature>
<keyword evidence="3 9" id="KW-0812">Transmembrane</keyword>
<dbReference type="Proteomes" id="UP001652621">
    <property type="component" value="Unplaced"/>
</dbReference>
<keyword evidence="5 14" id="KW-0067">ATP-binding</keyword>
<feature type="region of interest" description="Disordered" evidence="8">
    <location>
        <begin position="599"/>
        <end position="689"/>
    </location>
</feature>
<dbReference type="KEGG" id="mde:101896101"/>
<proteinExistence type="predicted"/>
<dbReference type="CDD" id="cd03244">
    <property type="entry name" value="ABCC_MRP_domain2"/>
    <property type="match status" value="1"/>
</dbReference>
<dbReference type="InterPro" id="IPR011527">
    <property type="entry name" value="ABC1_TM_dom"/>
</dbReference>
<feature type="transmembrane region" description="Helical" evidence="9">
    <location>
        <begin position="212"/>
        <end position="230"/>
    </location>
</feature>
<evidence type="ECO:0000256" key="2">
    <source>
        <dbReference type="ARBA" id="ARBA00022448"/>
    </source>
</evidence>
<dbReference type="SUPFAM" id="SSF90123">
    <property type="entry name" value="ABC transporter transmembrane region"/>
    <property type="match status" value="3"/>
</dbReference>
<evidence type="ECO:0000256" key="7">
    <source>
        <dbReference type="ARBA" id="ARBA00023136"/>
    </source>
</evidence>
<comment type="subcellular location">
    <subcellularLocation>
        <location evidence="1">Membrane</location>
        <topology evidence="1">Multi-pass membrane protein</topology>
    </subcellularLocation>
</comment>
<dbReference type="Pfam" id="PF00664">
    <property type="entry name" value="ABC_membrane"/>
    <property type="match status" value="3"/>
</dbReference>
<keyword evidence="2" id="KW-0813">Transport</keyword>
<dbReference type="GO" id="GO:0016020">
    <property type="term" value="C:membrane"/>
    <property type="evidence" value="ECO:0007669"/>
    <property type="project" value="UniProtKB-SubCell"/>
</dbReference>
<feature type="compositionally biased region" description="Polar residues" evidence="8">
    <location>
        <begin position="667"/>
        <end position="678"/>
    </location>
</feature>
<feature type="transmembrane region" description="Helical" evidence="9">
    <location>
        <begin position="175"/>
        <end position="192"/>
    </location>
</feature>
<dbReference type="InterPro" id="IPR003593">
    <property type="entry name" value="AAA+_ATPase"/>
</dbReference>
<feature type="compositionally biased region" description="Low complexity" evidence="8">
    <location>
        <begin position="627"/>
        <end position="639"/>
    </location>
</feature>
<dbReference type="VEuPathDB" id="VectorBase:MDOMA2_007051"/>
<dbReference type="VEuPathDB" id="VectorBase:MDOA000914"/>
<evidence type="ECO:0000256" key="1">
    <source>
        <dbReference type="ARBA" id="ARBA00004141"/>
    </source>
</evidence>
<feature type="compositionally biased region" description="Polar residues" evidence="8">
    <location>
        <begin position="112"/>
        <end position="130"/>
    </location>
</feature>
<feature type="transmembrane region" description="Helical" evidence="9">
    <location>
        <begin position="739"/>
        <end position="760"/>
    </location>
</feature>
<dbReference type="CDD" id="cd03250">
    <property type="entry name" value="ABCC_MRP_domain1"/>
    <property type="match status" value="1"/>
</dbReference>
<evidence type="ECO:0000256" key="3">
    <source>
        <dbReference type="ARBA" id="ARBA00022692"/>
    </source>
</evidence>
<feature type="transmembrane region" description="Helical" evidence="9">
    <location>
        <begin position="867"/>
        <end position="887"/>
    </location>
</feature>
<feature type="region of interest" description="Disordered" evidence="8">
    <location>
        <begin position="2282"/>
        <end position="2456"/>
    </location>
</feature>
<evidence type="ECO:0000256" key="5">
    <source>
        <dbReference type="ARBA" id="ARBA00022840"/>
    </source>
</evidence>
<evidence type="ECO:0000259" key="10">
    <source>
        <dbReference type="PROSITE" id="PS50893"/>
    </source>
</evidence>
<feature type="compositionally biased region" description="Polar residues" evidence="8">
    <location>
        <begin position="2195"/>
        <end position="2222"/>
    </location>
</feature>
<feature type="transmembrane region" description="Helical" evidence="9">
    <location>
        <begin position="1955"/>
        <end position="1987"/>
    </location>
</feature>
<feature type="compositionally biased region" description="Low complexity" evidence="8">
    <location>
        <begin position="1472"/>
        <end position="1484"/>
    </location>
</feature>
<feature type="transmembrane region" description="Helical" evidence="9">
    <location>
        <begin position="2063"/>
        <end position="2083"/>
    </location>
</feature>
<feature type="transmembrane region" description="Helical" evidence="9">
    <location>
        <begin position="1751"/>
        <end position="1773"/>
    </location>
</feature>
<feature type="compositionally biased region" description="Polar residues" evidence="8">
    <location>
        <begin position="375"/>
        <end position="385"/>
    </location>
</feature>
<reference evidence="12" key="1">
    <citation type="submission" date="2020-05" db="UniProtKB">
        <authorList>
            <consortium name="EnsemblMetazoa"/>
        </authorList>
    </citation>
    <scope>IDENTIFICATION</scope>
    <source>
        <strain evidence="12">Aabys</strain>
    </source>
</reference>
<feature type="compositionally biased region" description="Low complexity" evidence="8">
    <location>
        <begin position="2345"/>
        <end position="2367"/>
    </location>
</feature>
<feature type="compositionally biased region" description="Basic and acidic residues" evidence="8">
    <location>
        <begin position="2181"/>
        <end position="2194"/>
    </location>
</feature>
<evidence type="ECO:0000256" key="8">
    <source>
        <dbReference type="SAM" id="MobiDB-lite"/>
    </source>
</evidence>
<dbReference type="Gene3D" id="3.40.50.300">
    <property type="entry name" value="P-loop containing nucleotide triphosphate hydrolases"/>
    <property type="match status" value="2"/>
</dbReference>
<dbReference type="PANTHER" id="PTHR24223">
    <property type="entry name" value="ATP-BINDING CASSETTE SUB-FAMILY C"/>
    <property type="match status" value="1"/>
</dbReference>
<feature type="region of interest" description="Disordered" evidence="8">
    <location>
        <begin position="1452"/>
        <end position="1487"/>
    </location>
</feature>
<dbReference type="Pfam" id="PF00005">
    <property type="entry name" value="ABC_tran"/>
    <property type="match status" value="2"/>
</dbReference>
<gene>
    <name evidence="12" type="primary">101896101</name>
    <name evidence="14" type="synonym">LOC101896101</name>
</gene>
<feature type="transmembrane region" description="Helical" evidence="9">
    <location>
        <begin position="712"/>
        <end position="733"/>
    </location>
</feature>
<dbReference type="FunFam" id="3.40.50.300:FF:000838">
    <property type="entry name" value="ABC multidrug transporter (Eurofung)"/>
    <property type="match status" value="1"/>
</dbReference>
<feature type="transmembrane region" description="Helical" evidence="9">
    <location>
        <begin position="1793"/>
        <end position="1814"/>
    </location>
</feature>
<organism evidence="12">
    <name type="scientific">Musca domestica</name>
    <name type="common">House fly</name>
    <dbReference type="NCBI Taxonomy" id="7370"/>
    <lineage>
        <taxon>Eukaryota</taxon>
        <taxon>Metazoa</taxon>
        <taxon>Ecdysozoa</taxon>
        <taxon>Arthropoda</taxon>
        <taxon>Hexapoda</taxon>
        <taxon>Insecta</taxon>
        <taxon>Pterygota</taxon>
        <taxon>Neoptera</taxon>
        <taxon>Endopterygota</taxon>
        <taxon>Diptera</taxon>
        <taxon>Brachycera</taxon>
        <taxon>Muscomorpha</taxon>
        <taxon>Muscoidea</taxon>
        <taxon>Muscidae</taxon>
        <taxon>Musca</taxon>
    </lineage>
</organism>
<name>A0A1I8M3M7_MUSDO</name>
<feature type="region of interest" description="Disordered" evidence="8">
    <location>
        <begin position="2181"/>
        <end position="2222"/>
    </location>
</feature>
<dbReference type="Gene3D" id="1.20.1560.10">
    <property type="entry name" value="ABC transporter type 1, transmembrane domain"/>
    <property type="match status" value="2"/>
</dbReference>
<feature type="domain" description="ABC transporter" evidence="10">
    <location>
        <begin position="2485"/>
        <end position="2720"/>
    </location>
</feature>
<keyword evidence="4" id="KW-0547">Nucleotide-binding</keyword>
<dbReference type="GO" id="GO:0140359">
    <property type="term" value="F:ABC-type transporter activity"/>
    <property type="evidence" value="ECO:0007669"/>
    <property type="project" value="InterPro"/>
</dbReference>
<feature type="region of interest" description="Disordered" evidence="8">
    <location>
        <begin position="99"/>
        <end position="130"/>
    </location>
</feature>
<dbReference type="GO" id="GO:0016887">
    <property type="term" value="F:ATP hydrolysis activity"/>
    <property type="evidence" value="ECO:0007669"/>
    <property type="project" value="InterPro"/>
</dbReference>
<feature type="compositionally biased region" description="Low complexity" evidence="8">
    <location>
        <begin position="386"/>
        <end position="399"/>
    </location>
</feature>
<feature type="transmembrane region" description="Helical" evidence="9">
    <location>
        <begin position="1870"/>
        <end position="1890"/>
    </location>
</feature>
<feature type="domain" description="ABC transmembrane type-1" evidence="11">
    <location>
        <begin position="530"/>
        <end position="884"/>
    </location>
</feature>
<feature type="compositionally biased region" description="Basic and acidic residues" evidence="8">
    <location>
        <begin position="1546"/>
        <end position="1558"/>
    </location>
</feature>
<dbReference type="PROSITE" id="PS50893">
    <property type="entry name" value="ABC_TRANSPORTER_2"/>
    <property type="match status" value="2"/>
</dbReference>
<feature type="compositionally biased region" description="Polar residues" evidence="8">
    <location>
        <begin position="1505"/>
        <end position="1522"/>
    </location>
</feature>
<dbReference type="FunFam" id="3.40.50.300:FF:002459">
    <property type="entry name" value="Uncharacterized protein, isoform C"/>
    <property type="match status" value="1"/>
</dbReference>
<dbReference type="EnsemblMetazoa" id="MDOA000914-RB">
    <property type="protein sequence ID" value="MDOA000914-PB"/>
    <property type="gene ID" value="MDOA000914"/>
</dbReference>
<feature type="compositionally biased region" description="Low complexity" evidence="8">
    <location>
        <begin position="2407"/>
        <end position="2445"/>
    </location>
</feature>
<feature type="transmembrane region" description="Helical" evidence="9">
    <location>
        <begin position="34"/>
        <end position="51"/>
    </location>
</feature>
<dbReference type="InterPro" id="IPR017871">
    <property type="entry name" value="ABC_transporter-like_CS"/>
</dbReference>
<dbReference type="PANTHER" id="PTHR24223:SF461">
    <property type="entry name" value="ATP-BINDING CASSETTE SUB-FAMILY C MEMBER SUR"/>
    <property type="match status" value="1"/>
</dbReference>
<dbReference type="PROSITE" id="PS50929">
    <property type="entry name" value="ABC_TM1F"/>
    <property type="match status" value="2"/>
</dbReference>
<protein>
    <submittedName>
        <fullName evidence="14">ATP-binding cassette sub-family C member Sur isoform X1</fullName>
    </submittedName>
</protein>
<keyword evidence="7 9" id="KW-0472">Membrane</keyword>
<feature type="domain" description="ABC transmembrane type-1" evidence="11">
    <location>
        <begin position="1852"/>
        <end position="2076"/>
    </location>
</feature>
<keyword evidence="13" id="KW-1185">Reference proteome</keyword>
<dbReference type="RefSeq" id="XP_011295943.1">
    <property type="nucleotide sequence ID" value="XM_011297641.2"/>
</dbReference>
<dbReference type="InterPro" id="IPR003439">
    <property type="entry name" value="ABC_transporter-like_ATP-bd"/>
</dbReference>
<dbReference type="STRING" id="7370.A0A1I8M3M7"/>
<feature type="compositionally biased region" description="Low complexity" evidence="8">
    <location>
        <begin position="1355"/>
        <end position="1365"/>
    </location>
</feature>
<accession>A0A1I8M3M7</accession>
<dbReference type="OrthoDB" id="6500128at2759"/>
<feature type="compositionally biased region" description="Low complexity" evidence="8">
    <location>
        <begin position="679"/>
        <end position="689"/>
    </location>
</feature>
<feature type="region of interest" description="Disordered" evidence="8">
    <location>
        <begin position="367"/>
        <end position="399"/>
    </location>
</feature>
<evidence type="ECO:0000259" key="11">
    <source>
        <dbReference type="PROSITE" id="PS50929"/>
    </source>
</evidence>
<reference evidence="14" key="2">
    <citation type="submission" date="2025-04" db="UniProtKB">
        <authorList>
            <consortium name="RefSeq"/>
        </authorList>
    </citation>
    <scope>IDENTIFICATION</scope>
    <source>
        <strain evidence="14">Aabys</strain>
    </source>
</reference>
<dbReference type="SMART" id="SM00382">
    <property type="entry name" value="AAA"/>
    <property type="match status" value="2"/>
</dbReference>
<evidence type="ECO:0000313" key="14">
    <source>
        <dbReference type="RefSeq" id="XP_011295943.1"/>
    </source>
</evidence>
<dbReference type="InterPro" id="IPR027417">
    <property type="entry name" value="P-loop_NTPase"/>
</dbReference>
<feature type="compositionally biased region" description="Acidic residues" evidence="8">
    <location>
        <begin position="2371"/>
        <end position="2380"/>
    </location>
</feature>
<evidence type="ECO:0000256" key="4">
    <source>
        <dbReference type="ARBA" id="ARBA00022741"/>
    </source>
</evidence>
<keyword evidence="6 9" id="KW-1133">Transmembrane helix</keyword>
<feature type="transmembrane region" description="Helical" evidence="9">
    <location>
        <begin position="325"/>
        <end position="347"/>
    </location>
</feature>
<dbReference type="eggNOG" id="KOG0054">
    <property type="taxonomic scope" value="Eukaryota"/>
</dbReference>
<dbReference type="CDD" id="cd18602">
    <property type="entry name" value="ABC_6TM_SUR1_D2_like"/>
    <property type="match status" value="1"/>
</dbReference>
<feature type="region of interest" description="Disordered" evidence="8">
    <location>
        <begin position="1355"/>
        <end position="1375"/>
    </location>
</feature>
<feature type="domain" description="ABC transporter" evidence="10">
    <location>
        <begin position="1083"/>
        <end position="1310"/>
    </location>
</feature>
<feature type="compositionally biased region" description="Polar residues" evidence="8">
    <location>
        <begin position="2390"/>
        <end position="2406"/>
    </location>
</feature>
<dbReference type="PROSITE" id="PS00211">
    <property type="entry name" value="ABC_TRANSPORTER_1"/>
    <property type="match status" value="1"/>
</dbReference>
<feature type="transmembrane region" description="Helical" evidence="9">
    <location>
        <begin position="820"/>
        <end position="847"/>
    </location>
</feature>
<feature type="region of interest" description="Disordered" evidence="8">
    <location>
        <begin position="1505"/>
        <end position="1563"/>
    </location>
</feature>
<evidence type="ECO:0000313" key="13">
    <source>
        <dbReference type="Proteomes" id="UP001652621"/>
    </source>
</evidence>
<sequence>MASRSMNCDTIRSEALHDHLGTDICLINSVKWEVSAMFAALLFCIIGYMLVKWKSRCHKTLLTFHNLRAAVALLLLAINSIELAKALLPLPPGIGGDGGDGSGGHNVDGSSADNVSGSQSNLPQLQPTTSVEGETQPIIIVIGSSMLANAIAGIILTIMLMWYHRVVEIKKSLEYLYVSCTVAVLIFMLRIYELAEIVYYDSIMELESVIQASAAACLLFLAIIDGFTVYKERYRPDYLEDYDKIGYKHTLATFYSKACFWWLTPLLWFGYKEPLELEDLGQMRVEDSARAHYDRFLLIYKTEKVKHSDKPPSLWLCYLKNSWRMFTLGGLLKLFGDLFAVIGPLAIQQIVQYIEIMYGIHYDSQSDSNNNNNNESKQNFISDNHQAGSIGNNNTNNNIRRNIRSNQAINAREIAQKAVNVVTDAAAAAASAAAIATGSNANTTRDPAWMLPSYDTIDNNDFGNINTDVYNHQIANGNATTTQPYAPLPAGFSSYASSYSPLGLDGIASVSEVEIYYATWLDLVTNGWCIAWLVLLAALAQGALSQASTHILNMTGIRIKTSLQGLIYRKTLLLNSAFIDTNSSNASNTNSIATASKSLEDTKETEMSNDLQQSNDNHCRTENGVKNSNCNTTMTTTSRSDNDSLIDDTNGGGGGRNDDNNAGEQINLPTTTLPTSMKNNNNVPKSNDNNSLNDIGAITNLMSEDTLNIMSFFWIAHYVWAIPLKIGVVMYLLYLKLGISAVIGSFVCILTMTPLQFLIGKAMSQNAEIMAKFTDIRLKKLHDCFMGIKLIKLNAWDNVFIRKITEARDNELKYLNKDSFYWTLMTILTHISSVLITFVTLAVYVYYESNSEITASRLFSALALFQQLTVPLLIFPITVPIILSAIVSTRRLEKFLAAHEIQKQFEGIRNMARILSKSDASLDMYEVKSKSLPTNITLRTVSEQVNKVGKTTEKPNIKIFIPDKPAPLANSEPQTPLAVPEHKEMLEFPVDHKKLSSHARKELLRNTPYVVIRPRKNLTTHGRQQQQQHQHQSKQQPQQNHAGGQQQQQQVQAGHRTSHHRKGKTDSWHRDSLLLKMPDDIAVSVKNCKFSWNPQGTNAMLYIRDFVVPRGRLTMIVGKNGSGKSSLLSALLMEMPLISGDMIWNKSSTIAFVPQQPWLLNASIRENILFGESFRPKRYDFVLDACALKPDIDLMPAGDLTVIGERGINLSGGQRQRVAIARALYSSANVVIMDDPLSSLDNEVARHIFEQSIKKMLLKANRTVILVTQQLNLVQQAHNLIVLKDGCLQASGSYKEIAATHPHIIAKWNSIIAKANEREQQNNTSENTALGRTARERWKLFKNVTKLGLLRSTSCTSQQSTTTTTGVSPENNGAGSDAIDMAREMKATSAENILAADDGEDDDEYNIMPATSSMACNSGFKLSRTPSGFYSSRHLIYDVPLPLDECQLEGVPLRRRRRTGNDTFRSGHRPSSRTSSRLSNISNTPTELRRSLLTDSVGSAVSYMTNLSSSEEAPSRTQSWQPSAPMHKHQPLTKNISAPPTFEDSTEARDVTDSHEQSLETGNGFQQFLRRMTMRRSNKSKAIAQVAHHKPRPGSGDTAIVSISEESSGMAGSSVPSIELSSVLTDATETETESWIAGIENEESIQDANIDYKTLLANNGNLVENHVDNTGVTTTSGGHNNTTATDVTTQGDVVTKATTEMPNSTTELSSAGQLLQQQRNNNNNNNKEKPTTTTTNYDVERKYGKIPAEIYLLYVRASGYAIVLIFFITALIWQTLRVYTDVWLQQWTDDNKPTAGAAAAAAAGAIAGSGAMLLQHKAITSVNISAMQQMGVHNYATTGQATSPTAGDMENLLFGPSSSFSSSGRMHHEVTYYFHIYAIISCVCIVMAMISTPAGQWAGCKARRNLHDKLLQSIMHKSLHFFQVTPLGRIMNRFSNDMAIIDKKIAATSQRLLQFTLLCVCAILINIIITPWFLVVTVPVCLAYYVIQKFYRCSSRELQRIENATNTPVISHLSETIQGVTTIRAYNQESRFTEILFRRLEENTIAFTILNTSNRWLGISLDYLGGVIVFVAIVTALLAATIACNSSHNPHPHATKAGYPSSSSSATTASTASFNASSSSSPVWLTTMTSALSPSPSLVGLAINYTLLMPIYLNWVVKLLADMEMYVGSVERIAYYAENDNDKSGRMEGKRTTANDDNSNECLSTTKVPTESKEASNIGQSQAKRGCVAGTSGEQKVCSNDKLLLLSPSEKSDTSSNMAAVTTSLFTTDNNVNETVVTISRKMASNADDDNDDDATKGGERQQLEDMKMNAAIPSNATARSDDDHHHHQHHRLRHITNDGHIAVTTKTLSQQTQQRQQQQQGTTSTTVIQDEQDDEDEDNIAGTDADAASNPTSLLLPNKTTTSDHINIPNNSDSNSSNKSANNINNSNQTTLALSSSGSTALRAPSKFPSRCNDAERRASVRRLAKHKKQYKPVAISWPQRGDISFENVSLRYEGQQEDVIRNLNLKIPAGQRIGICGRTGSGKSSLALSLFGVLQVSRGCIRIDDNDIAHIHPDEIRTRLSIIPQDVHLFNMTIRENLDPSGYYSDLELWNCLELAQLKDFVNSKMPQGLDTEIMDGGINLSVGHRQLFCLARAILRGSVCLVLDEATSSLDSSTEKALLAAAHKAFQGRTIITIAHRLSTILDYDRVIVLEKGEIIEDGPPGELKNKADGIFAALLKSGRPLSVLSTDTGIQSF</sequence>
<evidence type="ECO:0000256" key="9">
    <source>
        <dbReference type="SAM" id="Phobius"/>
    </source>
</evidence>